<dbReference type="RefSeq" id="WP_120148130.1">
    <property type="nucleotide sequence ID" value="NZ_QZVT01000003.1"/>
</dbReference>
<dbReference type="Pfam" id="PF14530">
    <property type="entry name" value="DUF4439"/>
    <property type="match status" value="1"/>
</dbReference>
<dbReference type="AlphaFoldDB" id="A0A3A5MC91"/>
<feature type="compositionally biased region" description="Low complexity" evidence="1">
    <location>
        <begin position="222"/>
        <end position="243"/>
    </location>
</feature>
<dbReference type="Gene3D" id="1.20.1260.10">
    <property type="match status" value="1"/>
</dbReference>
<gene>
    <name evidence="4" type="ORF">D6T63_06095</name>
</gene>
<evidence type="ECO:0000313" key="5">
    <source>
        <dbReference type="Proteomes" id="UP000272560"/>
    </source>
</evidence>
<evidence type="ECO:0000256" key="1">
    <source>
        <dbReference type="SAM" id="MobiDB-lite"/>
    </source>
</evidence>
<sequence>MTGGQAGRTQGRGARPASVAARAGRAFLRLVGLFIVVLLVVGIGLNLRSPEPEEPVFSASQRAQLDAERRYRALADEARTVAAAGPASASHLTQIAEDLDAHADAVALPRSPRSATQGPTVATPPPASEAAAVAPSDEARVLTGLHSSALLSLRDAMGAEAGPRRVLAAAGANQWRHTALLAQALEVESGLLPADALSATDLAAGTGLFAGLSDPSAAPTGSPVEPAAETPTPPTSSLSPAEAGVDEEPDEEPADRAASETPAADCSGTPIGPDADRQALLTAKTAEDQARYGYDVAAAVLPEPAKGLARSAIHRAAADAAARRLAELCMPVDPAPAGFALGPEFRADPVSTLRELEEDHAELYAGLVATTGPDVRAWAITAYNAAAQRSLEAGTPLAAFPGLDGTAGGTTSTSPGNSPSEDAPQPRETEQGDG</sequence>
<dbReference type="EMBL" id="QZVT01000003">
    <property type="protein sequence ID" value="RJT80784.1"/>
    <property type="molecule type" value="Genomic_DNA"/>
</dbReference>
<feature type="region of interest" description="Disordered" evidence="1">
    <location>
        <begin position="214"/>
        <end position="275"/>
    </location>
</feature>
<dbReference type="SUPFAM" id="SSF47240">
    <property type="entry name" value="Ferritin-like"/>
    <property type="match status" value="1"/>
</dbReference>
<keyword evidence="5" id="KW-1185">Reference proteome</keyword>
<keyword evidence="2" id="KW-1133">Transmembrane helix</keyword>
<feature type="transmembrane region" description="Helical" evidence="2">
    <location>
        <begin position="26"/>
        <end position="47"/>
    </location>
</feature>
<feature type="region of interest" description="Disordered" evidence="1">
    <location>
        <begin position="397"/>
        <end position="434"/>
    </location>
</feature>
<dbReference type="InterPro" id="IPR029447">
    <property type="entry name" value="DUF4439"/>
</dbReference>
<dbReference type="Proteomes" id="UP000272560">
    <property type="component" value="Unassembled WGS sequence"/>
</dbReference>
<feature type="compositionally biased region" description="Basic and acidic residues" evidence="1">
    <location>
        <begin position="424"/>
        <end position="434"/>
    </location>
</feature>
<dbReference type="OrthoDB" id="4947795at2"/>
<keyword evidence="2" id="KW-0472">Membrane</keyword>
<dbReference type="InterPro" id="IPR012347">
    <property type="entry name" value="Ferritin-like"/>
</dbReference>
<evidence type="ECO:0000313" key="4">
    <source>
        <dbReference type="EMBL" id="RJT80784.1"/>
    </source>
</evidence>
<comment type="caution">
    <text evidence="4">The sequence shown here is derived from an EMBL/GenBank/DDBJ whole genome shotgun (WGS) entry which is preliminary data.</text>
</comment>
<feature type="compositionally biased region" description="Acidic residues" evidence="1">
    <location>
        <begin position="244"/>
        <end position="253"/>
    </location>
</feature>
<protein>
    <submittedName>
        <fullName evidence="4">DUF4439 domain-containing protein</fullName>
    </submittedName>
</protein>
<organism evidence="4 5">
    <name type="scientific">Arthrobacter cheniae</name>
    <dbReference type="NCBI Taxonomy" id="1258888"/>
    <lineage>
        <taxon>Bacteria</taxon>
        <taxon>Bacillati</taxon>
        <taxon>Actinomycetota</taxon>
        <taxon>Actinomycetes</taxon>
        <taxon>Micrococcales</taxon>
        <taxon>Micrococcaceae</taxon>
        <taxon>Arthrobacter</taxon>
    </lineage>
</organism>
<reference evidence="4 5" key="1">
    <citation type="submission" date="2018-09" db="EMBL/GenBank/DDBJ databases">
        <title>Novel species of Arthrobacter.</title>
        <authorList>
            <person name="Liu Q."/>
            <person name="Xin Y.-H."/>
        </authorList>
    </citation>
    <scope>NUCLEOTIDE SEQUENCE [LARGE SCALE GENOMIC DNA]</scope>
    <source>
        <strain evidence="4 5">Hz2</strain>
    </source>
</reference>
<accession>A0A3A5MC91</accession>
<dbReference type="InterPro" id="IPR009078">
    <property type="entry name" value="Ferritin-like_SF"/>
</dbReference>
<feature type="domain" description="DUF4439" evidence="3">
    <location>
        <begin position="279"/>
        <end position="404"/>
    </location>
</feature>
<evidence type="ECO:0000259" key="3">
    <source>
        <dbReference type="Pfam" id="PF14530"/>
    </source>
</evidence>
<proteinExistence type="predicted"/>
<name>A0A3A5MC91_9MICC</name>
<evidence type="ECO:0000256" key="2">
    <source>
        <dbReference type="SAM" id="Phobius"/>
    </source>
</evidence>
<feature type="compositionally biased region" description="Low complexity" evidence="1">
    <location>
        <begin position="409"/>
        <end position="420"/>
    </location>
</feature>
<keyword evidence="2" id="KW-0812">Transmembrane</keyword>